<dbReference type="OrthoDB" id="195226at2759"/>
<feature type="transmembrane region" description="Helical" evidence="1">
    <location>
        <begin position="327"/>
        <end position="346"/>
    </location>
</feature>
<keyword evidence="1" id="KW-0472">Membrane</keyword>
<gene>
    <name evidence="2" type="ORF">H257_09596</name>
</gene>
<dbReference type="AlphaFoldDB" id="W4GAC7"/>
<dbReference type="STRING" id="112090.W4GAC7"/>
<dbReference type="RefSeq" id="XP_009834155.1">
    <property type="nucleotide sequence ID" value="XM_009835853.1"/>
</dbReference>
<reference evidence="2" key="1">
    <citation type="submission" date="2013-12" db="EMBL/GenBank/DDBJ databases">
        <title>The Genome Sequence of Aphanomyces astaci APO3.</title>
        <authorList>
            <consortium name="The Broad Institute Genomics Platform"/>
            <person name="Russ C."/>
            <person name="Tyler B."/>
            <person name="van West P."/>
            <person name="Dieguez-Uribeondo J."/>
            <person name="Young S.K."/>
            <person name="Zeng Q."/>
            <person name="Gargeya S."/>
            <person name="Fitzgerald M."/>
            <person name="Abouelleil A."/>
            <person name="Alvarado L."/>
            <person name="Chapman S.B."/>
            <person name="Gainer-Dewar J."/>
            <person name="Goldberg J."/>
            <person name="Griggs A."/>
            <person name="Gujja S."/>
            <person name="Hansen M."/>
            <person name="Howarth C."/>
            <person name="Imamovic A."/>
            <person name="Ireland A."/>
            <person name="Larimer J."/>
            <person name="McCowan C."/>
            <person name="Murphy C."/>
            <person name="Pearson M."/>
            <person name="Poon T.W."/>
            <person name="Priest M."/>
            <person name="Roberts A."/>
            <person name="Saif S."/>
            <person name="Shea T."/>
            <person name="Sykes S."/>
            <person name="Wortman J."/>
            <person name="Nusbaum C."/>
            <person name="Birren B."/>
        </authorList>
    </citation>
    <scope>NUCLEOTIDE SEQUENCE [LARGE SCALE GENOMIC DNA]</scope>
    <source>
        <strain evidence="2">APO3</strain>
    </source>
</reference>
<dbReference type="GeneID" id="20811592"/>
<feature type="transmembrane region" description="Helical" evidence="1">
    <location>
        <begin position="170"/>
        <end position="190"/>
    </location>
</feature>
<organism evidence="2">
    <name type="scientific">Aphanomyces astaci</name>
    <name type="common">Crayfish plague agent</name>
    <dbReference type="NCBI Taxonomy" id="112090"/>
    <lineage>
        <taxon>Eukaryota</taxon>
        <taxon>Sar</taxon>
        <taxon>Stramenopiles</taxon>
        <taxon>Oomycota</taxon>
        <taxon>Saprolegniomycetes</taxon>
        <taxon>Saprolegniales</taxon>
        <taxon>Verrucalvaceae</taxon>
        <taxon>Aphanomyces</taxon>
    </lineage>
</organism>
<sequence length="817" mass="91535">MSEAKPKKRLDAVVRSRVQPVLELLHKANTSSQDLSVESQQLLAELSRTKRRVSRFWIEKAVVILDALQIYGLMWQLAQIWPWPSKWLAATRWTVLSNLDILSLTATGAGMGQANPPFSHWGDLRHYWAYALGFALVPYMLGIGWWCAFRHWRSSGDVSFLSKRAVLENKLLLVLQWMYLPIGLAVSRLWHCQDAPNPLDPTEMLSSMSVDATVACLGTTHTMALIGIAGGLGLPFLVGFPILLYHRINFIGAFSEPERHERFIQAKELTYLLNVSDDYYVLNVAQYASYSRDMRLFPVHVCVLKVVLLGVFTFGRSRYPSIDMQPLQGMLFAVVLIVVVTHRSWWASPFRCRSTAQLSFVLDSLLTFDAVMVLLSANPIKSALTVASVKVALLGFVHTMGTLVVAGVVVGTFCKKKARQLNWPTHIHMRPLVRHVAQVTKWVTALKAADHVLQRSFTAPAQVQPTDEFARVVADLQQCAADAAQLDHILHDQLHEMAALISAAYVEALGSAVLASERIDDCVNKFTSELQHYKYKHDMLPPPKRNALYKLHALKTWQSPDVCRVAVLQQQHKSPPGVDDFLPEPNKFQHLDVLVSTDPQLNFPSHVPSFSSLLQHTRRPPTSNDDHALIAVHWSAVILSNTNVNNSPTHEAEPPNVQEQEDATVLATVVQYESPWLLVKLPLLSDVEDANWTVLQGWIHVASPCVSLLVCHDPDTQNLFDELKGLQIMVVRPAIPMDASVISALIDASRTATTTTAPLATAATSKALLRQQWRRCIDQWNVQFVLRHGRAPTDLDKAKIRLWYTLFHALNCPSQPI</sequence>
<feature type="transmembrane region" description="Helical" evidence="1">
    <location>
        <begin position="127"/>
        <end position="149"/>
    </location>
</feature>
<feature type="transmembrane region" description="Helical" evidence="1">
    <location>
        <begin position="57"/>
        <end position="78"/>
    </location>
</feature>
<feature type="transmembrane region" description="Helical" evidence="1">
    <location>
        <begin position="392"/>
        <end position="414"/>
    </location>
</feature>
<keyword evidence="1" id="KW-0812">Transmembrane</keyword>
<dbReference type="VEuPathDB" id="FungiDB:H257_09596"/>
<evidence type="ECO:0000256" key="1">
    <source>
        <dbReference type="SAM" id="Phobius"/>
    </source>
</evidence>
<name>W4GAC7_APHAT</name>
<keyword evidence="1" id="KW-1133">Transmembrane helix</keyword>
<accession>W4GAC7</accession>
<feature type="transmembrane region" description="Helical" evidence="1">
    <location>
        <begin position="296"/>
        <end position="315"/>
    </location>
</feature>
<feature type="transmembrane region" description="Helical" evidence="1">
    <location>
        <begin position="223"/>
        <end position="245"/>
    </location>
</feature>
<evidence type="ECO:0000313" key="2">
    <source>
        <dbReference type="EMBL" id="ETV76610.1"/>
    </source>
</evidence>
<protein>
    <submittedName>
        <fullName evidence="2">Uncharacterized protein</fullName>
    </submittedName>
</protein>
<dbReference type="EMBL" id="KI913136">
    <property type="protein sequence ID" value="ETV76610.1"/>
    <property type="molecule type" value="Genomic_DNA"/>
</dbReference>
<proteinExistence type="predicted"/>